<sequence>MINTVILFAISLLSCIILASEGNYAFDRDTGLALAASSPGLTTFVCFLNIKAAKFDHLNAVYGGILENLPKLEHLKLWIETDIQARQFVLHHHQQAIQSAILAQHHNTLKTVQLKVPDVIIFVPKRKLQTDQDSGIILNLYFDDIQCSLL</sequence>
<protein>
    <recommendedName>
        <fullName evidence="4">Inhibitor I9 domain-containing protein</fullName>
    </recommendedName>
</protein>
<dbReference type="AlphaFoldDB" id="A0A6A4GUT4"/>
<dbReference type="EMBL" id="ML769707">
    <property type="protein sequence ID" value="KAE9389216.1"/>
    <property type="molecule type" value="Genomic_DNA"/>
</dbReference>
<dbReference type="Proteomes" id="UP000799118">
    <property type="component" value="Unassembled WGS sequence"/>
</dbReference>
<feature type="chain" id="PRO_5025597465" description="Inhibitor I9 domain-containing protein" evidence="1">
    <location>
        <begin position="20"/>
        <end position="150"/>
    </location>
</feature>
<name>A0A6A4GUT4_9AGAR</name>
<keyword evidence="1" id="KW-0732">Signal</keyword>
<evidence type="ECO:0008006" key="4">
    <source>
        <dbReference type="Google" id="ProtNLM"/>
    </source>
</evidence>
<reference evidence="2" key="1">
    <citation type="journal article" date="2019" name="Environ. Microbiol.">
        <title>Fungal ecological strategies reflected in gene transcription - a case study of two litter decomposers.</title>
        <authorList>
            <person name="Barbi F."/>
            <person name="Kohler A."/>
            <person name="Barry K."/>
            <person name="Baskaran P."/>
            <person name="Daum C."/>
            <person name="Fauchery L."/>
            <person name="Ihrmark K."/>
            <person name="Kuo A."/>
            <person name="LaButti K."/>
            <person name="Lipzen A."/>
            <person name="Morin E."/>
            <person name="Grigoriev I.V."/>
            <person name="Henrissat B."/>
            <person name="Lindahl B."/>
            <person name="Martin F."/>
        </authorList>
    </citation>
    <scope>NUCLEOTIDE SEQUENCE</scope>
    <source>
        <strain evidence="2">JB14</strain>
    </source>
</reference>
<evidence type="ECO:0000313" key="3">
    <source>
        <dbReference type="Proteomes" id="UP000799118"/>
    </source>
</evidence>
<proteinExistence type="predicted"/>
<organism evidence="2 3">
    <name type="scientific">Gymnopus androsaceus JB14</name>
    <dbReference type="NCBI Taxonomy" id="1447944"/>
    <lineage>
        <taxon>Eukaryota</taxon>
        <taxon>Fungi</taxon>
        <taxon>Dikarya</taxon>
        <taxon>Basidiomycota</taxon>
        <taxon>Agaricomycotina</taxon>
        <taxon>Agaricomycetes</taxon>
        <taxon>Agaricomycetidae</taxon>
        <taxon>Agaricales</taxon>
        <taxon>Marasmiineae</taxon>
        <taxon>Omphalotaceae</taxon>
        <taxon>Gymnopus</taxon>
    </lineage>
</organism>
<keyword evidence="3" id="KW-1185">Reference proteome</keyword>
<gene>
    <name evidence="2" type="ORF">BT96DRAFT_947046</name>
</gene>
<feature type="signal peptide" evidence="1">
    <location>
        <begin position="1"/>
        <end position="19"/>
    </location>
</feature>
<accession>A0A6A4GUT4</accession>
<evidence type="ECO:0000256" key="1">
    <source>
        <dbReference type="SAM" id="SignalP"/>
    </source>
</evidence>
<evidence type="ECO:0000313" key="2">
    <source>
        <dbReference type="EMBL" id="KAE9389216.1"/>
    </source>
</evidence>